<evidence type="ECO:0000256" key="4">
    <source>
        <dbReference type="ARBA" id="ARBA00012268"/>
    </source>
</evidence>
<comment type="pathway">
    <text evidence="2 14">Glycan biosynthesis; trehalose biosynthesis.</text>
</comment>
<evidence type="ECO:0000256" key="11">
    <source>
        <dbReference type="ARBA" id="ARBA00033284"/>
    </source>
</evidence>
<dbReference type="AlphaFoldDB" id="A0A3S4AAA0"/>
<dbReference type="Pfam" id="PF00128">
    <property type="entry name" value="Alpha-amylase"/>
    <property type="match status" value="1"/>
</dbReference>
<evidence type="ECO:0000313" key="20">
    <source>
        <dbReference type="EMBL" id="RWZ55058.1"/>
    </source>
</evidence>
<feature type="active site" description="Nucleophile" evidence="15">
    <location>
        <position position="258"/>
    </location>
</feature>
<dbReference type="GO" id="GO:0005992">
    <property type="term" value="P:trehalose biosynthetic process"/>
    <property type="evidence" value="ECO:0007669"/>
    <property type="project" value="UniProtKB-UniRule"/>
</dbReference>
<keyword evidence="9 14" id="KW-0326">Glycosidase</keyword>
<dbReference type="EMBL" id="RZNC01000009">
    <property type="protein sequence ID" value="RWZ55058.1"/>
    <property type="molecule type" value="Genomic_DNA"/>
</dbReference>
<feature type="binding site" evidence="16">
    <location>
        <begin position="320"/>
        <end position="324"/>
    </location>
    <ligand>
        <name>substrate</name>
    </ligand>
</feature>
<organism evidence="20 21">
    <name type="scientific">Labedella populi</name>
    <dbReference type="NCBI Taxonomy" id="2498850"/>
    <lineage>
        <taxon>Bacteria</taxon>
        <taxon>Bacillati</taxon>
        <taxon>Actinomycetota</taxon>
        <taxon>Actinomycetes</taxon>
        <taxon>Micrococcales</taxon>
        <taxon>Microbacteriaceae</taxon>
        <taxon>Labedella</taxon>
    </lineage>
</organism>
<dbReference type="UniPathway" id="UPA00299"/>
<dbReference type="PANTHER" id="PTHR43651:SF11">
    <property type="entry name" value="MALTO-OLIGOSYLTREHALOSE TREHALOHYDROLASE"/>
    <property type="match status" value="1"/>
</dbReference>
<dbReference type="InterPro" id="IPR014756">
    <property type="entry name" value="Ig_E-set"/>
</dbReference>
<dbReference type="GO" id="GO:0033942">
    <property type="term" value="F:4-alpha-D-(1-&gt;4)-alpha-D-glucanotrehalose trehalohydrolase activity"/>
    <property type="evidence" value="ECO:0007669"/>
    <property type="project" value="UniProtKB-EC"/>
</dbReference>
<evidence type="ECO:0000256" key="18">
    <source>
        <dbReference type="SAM" id="MobiDB-lite"/>
    </source>
</evidence>
<dbReference type="PANTHER" id="PTHR43651">
    <property type="entry name" value="1,4-ALPHA-GLUCAN-BRANCHING ENZYME"/>
    <property type="match status" value="1"/>
</dbReference>
<feature type="region of interest" description="Disordered" evidence="18">
    <location>
        <begin position="467"/>
        <end position="501"/>
    </location>
</feature>
<protein>
    <recommendedName>
        <fullName evidence="5 13">Malto-oligosyltrehalose trehalohydrolase</fullName>
        <shortName evidence="14">MTHase</shortName>
        <ecNumber evidence="4 13">3.2.1.141</ecNumber>
    </recommendedName>
    <alternativeName>
        <fullName evidence="11 14">4-alpha-D-((1-&gt;4)-alpha-D-glucano)trehalose trehalohydrolase</fullName>
    </alternativeName>
    <alternativeName>
        <fullName evidence="10 14">Maltooligosyl trehalose trehalohydrolase</fullName>
    </alternativeName>
</protein>
<evidence type="ECO:0000256" key="2">
    <source>
        <dbReference type="ARBA" id="ARBA00005199"/>
    </source>
</evidence>
<comment type="subcellular location">
    <subcellularLocation>
        <location evidence="1 15">Cytoplasm</location>
    </subcellularLocation>
</comment>
<dbReference type="Proteomes" id="UP000288603">
    <property type="component" value="Unassembled WGS sequence"/>
</dbReference>
<dbReference type="InterPro" id="IPR044901">
    <property type="entry name" value="Trehalose_TreZ_E-set_sf"/>
</dbReference>
<dbReference type="Gene3D" id="2.60.40.10">
    <property type="entry name" value="Immunoglobulins"/>
    <property type="match status" value="1"/>
</dbReference>
<keyword evidence="21" id="KW-1185">Reference proteome</keyword>
<name>A0A3S4AAA0_9MICO</name>
<comment type="caution">
    <text evidence="20">The sequence shown here is derived from an EMBL/GenBank/DDBJ whole genome shotgun (WGS) entry which is preliminary data.</text>
</comment>
<dbReference type="OrthoDB" id="9800174at2"/>
<feature type="region of interest" description="Disordered" evidence="18">
    <location>
        <begin position="50"/>
        <end position="88"/>
    </location>
</feature>
<evidence type="ECO:0000256" key="9">
    <source>
        <dbReference type="ARBA" id="ARBA00023295"/>
    </source>
</evidence>
<evidence type="ECO:0000256" key="10">
    <source>
        <dbReference type="ARBA" id="ARBA00032057"/>
    </source>
</evidence>
<evidence type="ECO:0000256" key="13">
    <source>
        <dbReference type="NCBIfam" id="TIGR02402"/>
    </source>
</evidence>
<dbReference type="PIRSF" id="PIRSF006337">
    <property type="entry name" value="Trehalose_TreZ"/>
    <property type="match status" value="1"/>
</dbReference>
<dbReference type="CDD" id="cd11325">
    <property type="entry name" value="AmyAc_GTHase"/>
    <property type="match status" value="1"/>
</dbReference>
<dbReference type="SUPFAM" id="SSF81296">
    <property type="entry name" value="E set domains"/>
    <property type="match status" value="1"/>
</dbReference>
<dbReference type="RefSeq" id="WP_128500251.1">
    <property type="nucleotide sequence ID" value="NZ_RZNC01000009.1"/>
</dbReference>
<accession>A0A3S4AAA0</accession>
<dbReference type="Gene3D" id="1.10.10.760">
    <property type="entry name" value="E-set domains of sugar-utilizing enzymes"/>
    <property type="match status" value="1"/>
</dbReference>
<feature type="compositionally biased region" description="Basic and acidic residues" evidence="18">
    <location>
        <begin position="56"/>
        <end position="88"/>
    </location>
</feature>
<evidence type="ECO:0000256" key="7">
    <source>
        <dbReference type="ARBA" id="ARBA00022801"/>
    </source>
</evidence>
<evidence type="ECO:0000256" key="15">
    <source>
        <dbReference type="PIRSR" id="PIRSR006337-1"/>
    </source>
</evidence>
<evidence type="ECO:0000259" key="19">
    <source>
        <dbReference type="SMART" id="SM00642"/>
    </source>
</evidence>
<evidence type="ECO:0000256" key="12">
    <source>
        <dbReference type="ARBA" id="ARBA00034013"/>
    </source>
</evidence>
<dbReference type="NCBIfam" id="TIGR02402">
    <property type="entry name" value="trehalose_TreZ"/>
    <property type="match status" value="1"/>
</dbReference>
<proteinExistence type="inferred from homology"/>
<keyword evidence="7 14" id="KW-0378">Hydrolase</keyword>
<feature type="site" description="Transition state stabilizer" evidence="17">
    <location>
        <position position="391"/>
    </location>
</feature>
<evidence type="ECO:0000256" key="3">
    <source>
        <dbReference type="ARBA" id="ARBA00008061"/>
    </source>
</evidence>
<dbReference type="GO" id="GO:0005737">
    <property type="term" value="C:cytoplasm"/>
    <property type="evidence" value="ECO:0007669"/>
    <property type="project" value="UniProtKB-SubCell"/>
</dbReference>
<evidence type="ECO:0000256" key="8">
    <source>
        <dbReference type="ARBA" id="ARBA00023277"/>
    </source>
</evidence>
<dbReference type="EC" id="3.2.1.141" evidence="4 13"/>
<feature type="active site" description="Proton donor" evidence="15">
    <location>
        <position position="295"/>
    </location>
</feature>
<comment type="similarity">
    <text evidence="3 14">Belongs to the glycosyl hydrolase 13 family.</text>
</comment>
<evidence type="ECO:0000256" key="17">
    <source>
        <dbReference type="PIRSR" id="PIRSR006337-3"/>
    </source>
</evidence>
<gene>
    <name evidence="20" type="primary">treZ</name>
    <name evidence="20" type="ORF">ELQ92_15650</name>
</gene>
<dbReference type="InterPro" id="IPR012768">
    <property type="entry name" value="Trehalose_TreZ"/>
</dbReference>
<feature type="binding site" evidence="16">
    <location>
        <begin position="256"/>
        <end position="261"/>
    </location>
    <ligand>
        <name>substrate</name>
    </ligand>
</feature>
<dbReference type="InterPro" id="IPR017853">
    <property type="entry name" value="GH"/>
</dbReference>
<sequence>MTRPIFDVWAPKANNVVLQLDGDRLPMRADGDGWWTPATPVVPGPEGNDYGFLIDVDPKEPSSAEARPLPDPRSRRQPDGVHGLSRTDDPLAHEWTDAAWTGRQLPGAVIYEMHIGTFTPQGTLDSAIDRLDHLVGLGVDAVEILPVNAFNGTHNWGYDGVLWYAVQETYGGPEAYRRFVEACHERGLAVIQDVVYNHLGPSGNYLPNFGPYLHEGHANTWGSSVNLDGEHSDEVRRYIIDNVLMWLRDFHVDGLRLDAVHALVDHRAVHLLEEIAEEVDVLSAHVGRPLTLIAESDLNDPRLIRSREAHGYGLTAQWSDDFHHAVHVAVSGETTGYYEDFESLSALGDVLEKGFFHARELSTFRGRVHGRPIDLERTPAWKLVVFNQDHDQIGNRATGDRLAETVDNGGLAIAALLTLTAPFTPMLFMGEEWAASTPWQFFTSHPEPELGKATAEGRIAEFEKMGWDPDVVPDPQDPETFSRSKLDWSEPYPSETSGRSDAPHARMLELYRALLALRKQRPELTDPRLGRVSVDVDETARTLVIHRGAEPDELTIVVNLGEQPASFDVAGTVLLATDAILSDADGGSDSAASAAGSRGIEVGPRTAVILAR</sequence>
<comment type="catalytic activity">
    <reaction evidence="12 14">
        <text>hydrolysis of (1-&gt;4)-alpha-D-glucosidic linkage in 4-alpha-D-[(1-&gt;4)-alpha-D-glucanosyl]n trehalose to yield trehalose and (1-&gt;4)-alpha-D-glucan.</text>
        <dbReference type="EC" id="3.2.1.141"/>
    </reaction>
</comment>
<evidence type="ECO:0000256" key="16">
    <source>
        <dbReference type="PIRSR" id="PIRSR006337-2"/>
    </source>
</evidence>
<evidence type="ECO:0000313" key="21">
    <source>
        <dbReference type="Proteomes" id="UP000288603"/>
    </source>
</evidence>
<reference evidence="20 21" key="1">
    <citation type="submission" date="2018-12" db="EMBL/GenBank/DDBJ databases">
        <authorList>
            <person name="Li F."/>
        </authorList>
    </citation>
    <scope>NUCLEOTIDE SEQUENCE [LARGE SCALE GENOMIC DNA]</scope>
    <source>
        <strain evidence="20 21">8H24J-4-2</strain>
    </source>
</reference>
<dbReference type="SMART" id="SM00642">
    <property type="entry name" value="Aamy"/>
    <property type="match status" value="1"/>
</dbReference>
<evidence type="ECO:0000256" key="5">
    <source>
        <dbReference type="ARBA" id="ARBA00015938"/>
    </source>
</evidence>
<dbReference type="SUPFAM" id="SSF51445">
    <property type="entry name" value="(Trans)glycosidases"/>
    <property type="match status" value="1"/>
</dbReference>
<keyword evidence="8" id="KW-0119">Carbohydrate metabolism</keyword>
<feature type="domain" description="Glycosyl hydrolase family 13 catalytic" evidence="19">
    <location>
        <begin position="112"/>
        <end position="458"/>
    </location>
</feature>
<evidence type="ECO:0000256" key="1">
    <source>
        <dbReference type="ARBA" id="ARBA00004496"/>
    </source>
</evidence>
<dbReference type="CDD" id="cd02853">
    <property type="entry name" value="E_set_MTHase_like_N"/>
    <property type="match status" value="1"/>
</dbReference>
<dbReference type="Gene3D" id="3.20.20.80">
    <property type="entry name" value="Glycosidases"/>
    <property type="match status" value="1"/>
</dbReference>
<evidence type="ECO:0000256" key="6">
    <source>
        <dbReference type="ARBA" id="ARBA00022490"/>
    </source>
</evidence>
<dbReference type="InterPro" id="IPR013783">
    <property type="entry name" value="Ig-like_fold"/>
</dbReference>
<dbReference type="InterPro" id="IPR006047">
    <property type="entry name" value="GH13_cat_dom"/>
</dbReference>
<keyword evidence="6" id="KW-0963">Cytoplasm</keyword>
<evidence type="ECO:0000256" key="14">
    <source>
        <dbReference type="PIRNR" id="PIRNR006337"/>
    </source>
</evidence>
<feature type="binding site" evidence="16">
    <location>
        <begin position="390"/>
        <end position="395"/>
    </location>
    <ligand>
        <name>substrate</name>
    </ligand>
</feature>